<dbReference type="EMBL" id="AP003436">
    <property type="protein sequence ID" value="BAD82436.1"/>
    <property type="molecule type" value="Genomic_DNA"/>
</dbReference>
<protein>
    <submittedName>
        <fullName evidence="1">Uncharacterized protein</fullName>
    </submittedName>
</protein>
<dbReference type="Proteomes" id="UP000817658">
    <property type="component" value="Chromosome 1"/>
</dbReference>
<evidence type="ECO:0000313" key="1">
    <source>
        <dbReference type="EMBL" id="BAD82436.1"/>
    </source>
</evidence>
<organism evidence="1">
    <name type="scientific">Oryza sativa subsp. japonica</name>
    <name type="common">Rice</name>
    <dbReference type="NCBI Taxonomy" id="39947"/>
    <lineage>
        <taxon>Eukaryota</taxon>
        <taxon>Viridiplantae</taxon>
        <taxon>Streptophyta</taxon>
        <taxon>Embryophyta</taxon>
        <taxon>Tracheophyta</taxon>
        <taxon>Spermatophyta</taxon>
        <taxon>Magnoliopsida</taxon>
        <taxon>Liliopsida</taxon>
        <taxon>Poales</taxon>
        <taxon>Poaceae</taxon>
        <taxon>BOP clade</taxon>
        <taxon>Oryzoideae</taxon>
        <taxon>Oryzeae</taxon>
        <taxon>Oryzinae</taxon>
        <taxon>Oryza</taxon>
        <taxon>Oryza sativa</taxon>
    </lineage>
</organism>
<sequence>MSLRGLRTLILLMVWEIWKKRNQRIFQHKEATSSFLFAKIKEEARTWTMAGAKRLRDLLPLHI</sequence>
<accession>Q5N7X5</accession>
<reference evidence="1" key="1">
    <citation type="journal article" date="2002" name="Nature">
        <title>The genome sequence and structure of rice chromosome 1.</title>
        <authorList>
            <person name="Sasaki T."/>
            <person name="Matsumoto T."/>
            <person name="Yamamoto K."/>
            <person name="Sakata K."/>
            <person name="Baba T."/>
            <person name="Katayose Y."/>
            <person name="Wu J."/>
            <person name="Niimura Y."/>
            <person name="Cheng Z."/>
            <person name="Nagamura Y."/>
            <person name="Antonio B.A."/>
            <person name="Kanamori H."/>
            <person name="Hosokawa S."/>
            <person name="Masukawa M."/>
            <person name="Arikawa K."/>
            <person name="Chiden Y."/>
            <person name="Hayashi M."/>
            <person name="Okamoto M."/>
            <person name="Ando T."/>
            <person name="Aoki H."/>
            <person name="Arita K."/>
            <person name="Hamada M."/>
            <person name="Harada C."/>
            <person name="Hijishita S."/>
            <person name="Honda M."/>
            <person name="Ichikawa Y."/>
            <person name="Idonuma A."/>
            <person name="Iijima M."/>
            <person name="Ikeda M."/>
            <person name="Ikeno M."/>
            <person name="Itoh S."/>
            <person name="Itoh T."/>
            <person name="Itoh Y."/>
            <person name="Itoh Y."/>
            <person name="Iwabuchi A."/>
            <person name="Kamiya K."/>
            <person name="Karasawa W."/>
            <person name="Katagiri S."/>
            <person name="Kikuta A."/>
            <person name="Kobayashi N."/>
            <person name="Kono I."/>
            <person name="Machita K."/>
            <person name="Maehara T."/>
            <person name="Mizuno H."/>
            <person name="Mizubayashi T."/>
            <person name="Mukai Y."/>
            <person name="Nagasaki H."/>
            <person name="Nakashima M."/>
            <person name="Nakama Y."/>
            <person name="Nakamichi Y."/>
            <person name="Nakamura M."/>
            <person name="Namiki N."/>
            <person name="Negishi M."/>
            <person name="Ohta I."/>
            <person name="Ono N."/>
            <person name="Saji S."/>
            <person name="Sakai K."/>
            <person name="Shibata M."/>
            <person name="Shimokawa T."/>
            <person name="Shomura A."/>
            <person name="Song J."/>
            <person name="Takazaki Y."/>
            <person name="Terasawa K."/>
            <person name="Tsuji K."/>
            <person name="Waki K."/>
            <person name="Yamagata H."/>
            <person name="Yamane H."/>
            <person name="Yoshiki S."/>
            <person name="Yoshihara R."/>
            <person name="Yukawa K."/>
            <person name="Zhong H."/>
            <person name="Iwama H."/>
            <person name="Endo T."/>
            <person name="Ito H."/>
            <person name="Hahn J.H."/>
            <person name="Kim H.I."/>
            <person name="Eun M.Y."/>
            <person name="Yano M."/>
            <person name="Jiang J."/>
            <person name="Gojobori T."/>
        </authorList>
    </citation>
    <scope>NUCLEOTIDE SEQUENCE [LARGE SCALE GENOMIC DNA]</scope>
</reference>
<name>Q5N7X5_ORYSJ</name>
<dbReference type="AlphaFoldDB" id="Q5N7X5"/>
<proteinExistence type="predicted"/>
<gene>
    <name evidence="1" type="primary">P0470A12.20</name>
</gene>